<dbReference type="PIRSF" id="PIRSF017932">
    <property type="entry name" value="Conjugal_transfer_TraB_rhizob"/>
    <property type="match status" value="1"/>
</dbReference>
<accession>Q6LB48</accession>
<dbReference type="GO" id="GO:0016020">
    <property type="term" value="C:membrane"/>
    <property type="evidence" value="ECO:0007669"/>
    <property type="project" value="InterPro"/>
</dbReference>
<name>Q6LB48_AFIC5</name>
<feature type="transmembrane region" description="Helical" evidence="1">
    <location>
        <begin position="158"/>
        <end position="176"/>
    </location>
</feature>
<keyword evidence="4" id="KW-1185">Reference proteome</keyword>
<dbReference type="PROSITE" id="PS50263">
    <property type="entry name" value="CN_HYDROLASE"/>
    <property type="match status" value="1"/>
</dbReference>
<gene>
    <name evidence="3" type="primary">traB</name>
    <name evidence="3" type="ordered locus">OCA5_pHCG301090</name>
</gene>
<reference evidence="3 4" key="1">
    <citation type="journal article" date="2003" name="Gene">
        <title>Complete nucleotide sequence of the circular megaplasmid pHCG3 of Oligotropha carboxidovorans: function in the chemolithoautotrophic utilization of CO, H(2) and CO(2).</title>
        <authorList>
            <person name="Fuhrmann S."/>
            <person name="Ferner M."/>
            <person name="Jeffke T."/>
            <person name="Henne A."/>
            <person name="Gottschalk G."/>
            <person name="Meyer O."/>
        </authorList>
    </citation>
    <scope>NUCLEOTIDE SEQUENCE [LARGE SCALE GENOMIC DNA]</scope>
    <source>
        <strain evidence="4">ATCC 49405 / DSM 1227 / KCTC 32145 / OM5</strain>
        <plasmid evidence="3">pHCG3</plasmid>
    </source>
</reference>
<feature type="domain" description="CN hydrolase" evidence="2">
    <location>
        <begin position="186"/>
        <end position="383"/>
    </location>
</feature>
<dbReference type="EMBL" id="CP002827">
    <property type="protein sequence ID" value="AEI08182.1"/>
    <property type="molecule type" value="Genomic_DNA"/>
</dbReference>
<dbReference type="Pfam" id="PF00795">
    <property type="entry name" value="CN_hydrolase"/>
    <property type="match status" value="1"/>
</dbReference>
<feature type="transmembrane region" description="Helical" evidence="1">
    <location>
        <begin position="43"/>
        <end position="60"/>
    </location>
</feature>
<dbReference type="PATRIC" id="fig|504832.7.peg.3688"/>
<evidence type="ECO:0000313" key="4">
    <source>
        <dbReference type="Proteomes" id="UP000007730"/>
    </source>
</evidence>
<proteinExistence type="predicted"/>
<feature type="transmembrane region" description="Helical" evidence="1">
    <location>
        <begin position="6"/>
        <end position="31"/>
    </location>
</feature>
<dbReference type="Gene3D" id="3.60.110.10">
    <property type="entry name" value="Carbon-nitrogen hydrolase"/>
    <property type="match status" value="1"/>
</dbReference>
<geneLocation type="plasmid" evidence="3 4">
    <name>pHCG3</name>
</geneLocation>
<feature type="transmembrane region" description="Helical" evidence="1">
    <location>
        <begin position="72"/>
        <end position="93"/>
    </location>
</feature>
<evidence type="ECO:0000259" key="2">
    <source>
        <dbReference type="PROSITE" id="PS50263"/>
    </source>
</evidence>
<dbReference type="RefSeq" id="WP_013913805.1">
    <property type="nucleotide sequence ID" value="NC_015689.1"/>
</dbReference>
<keyword evidence="3" id="KW-0614">Plasmid</keyword>
<dbReference type="AlphaFoldDB" id="Q6LB48"/>
<dbReference type="InterPro" id="IPR003010">
    <property type="entry name" value="C-N_Hydrolase"/>
</dbReference>
<keyword evidence="1" id="KW-1133">Transmembrane helix</keyword>
<dbReference type="InterPro" id="IPR016707">
    <property type="entry name" value="Conjugal_tfr_TraB_rhizob"/>
</dbReference>
<protein>
    <submittedName>
        <fullName evidence="3">Conjugal transfer protein TraB</fullName>
    </submittedName>
</protein>
<sequence>MVQAGALIAGAAASGTLGWSGITMALPLALAFPALWGAARTRAVAIMVSAAYFLAASRGLPQGVATFYGSSIVLGGALWIAAATVFVAIHGLLWSAPGWGRVGRFALASTLMAVPPFGIVGWAHPLTAAGALLPGWGWIGLAAVATAMLALTTRLWPIVSVIIIGAWIWSAVGWTSPPAPGGWLGVDTAMGASLGHAGDLEPQRALLTLVRREAEAGVDVVVLPESALGLWTPTVSRFWSDALRTTPIVVIAGAAVIDRDGYDNVLIEITAGQARTLYYERMPIPVSMWQPWLLWNGESGSAQAHLFANPTVISHRRRIAPLICYEQLLIWPVLHSMLLAPDMILGVGNGWWTTGTSVIRIQRANVEAWARLFAVPLVVAFNQ</sequence>
<dbReference type="HOGENOM" id="CLU_042375_0_0_5"/>
<evidence type="ECO:0000256" key="1">
    <source>
        <dbReference type="SAM" id="Phobius"/>
    </source>
</evidence>
<dbReference type="NCBIfam" id="NF010398">
    <property type="entry name" value="PRK13825.1-2"/>
    <property type="match status" value="1"/>
</dbReference>
<feature type="transmembrane region" description="Helical" evidence="1">
    <location>
        <begin position="129"/>
        <end position="151"/>
    </location>
</feature>
<reference evidence="3 4" key="2">
    <citation type="journal article" date="2011" name="J. Bacteriol.">
        <title>Complete genome sequences of the chemolithoautotrophic Oligotropha carboxidovorans strains OM4 and OM5.</title>
        <authorList>
            <person name="Volland S."/>
            <person name="Rachinger M."/>
            <person name="Strittmatter A."/>
            <person name="Daniel R."/>
            <person name="Gottschalk G."/>
            <person name="Meyer O."/>
        </authorList>
    </citation>
    <scope>NUCLEOTIDE SEQUENCE [LARGE SCALE GENOMIC DNA]</scope>
    <source>
        <strain evidence="4">ATCC 49405 / DSM 1227 / KCTC 32145 / OM5</strain>
    </source>
</reference>
<feature type="transmembrane region" description="Helical" evidence="1">
    <location>
        <begin position="105"/>
        <end position="123"/>
    </location>
</feature>
<dbReference type="SUPFAM" id="SSF56317">
    <property type="entry name" value="Carbon-nitrogen hydrolase"/>
    <property type="match status" value="1"/>
</dbReference>
<dbReference type="KEGG" id="ocg:OCA5_pHCG301090"/>
<keyword evidence="1" id="KW-0472">Membrane</keyword>
<keyword evidence="1" id="KW-0812">Transmembrane</keyword>
<dbReference type="InterPro" id="IPR036526">
    <property type="entry name" value="C-N_Hydrolase_sf"/>
</dbReference>
<evidence type="ECO:0000313" key="3">
    <source>
        <dbReference type="EMBL" id="AEI08182.1"/>
    </source>
</evidence>
<dbReference type="Proteomes" id="UP000007730">
    <property type="component" value="Plasmid pHCG3"/>
</dbReference>
<dbReference type="OrthoDB" id="8206526at2"/>
<organism evidence="3 4">
    <name type="scientific">Afipia carboxidovorans (strain ATCC 49405 / DSM 1227 / KCTC 32145 / OM5)</name>
    <name type="common">Oligotropha carboxidovorans</name>
    <dbReference type="NCBI Taxonomy" id="504832"/>
    <lineage>
        <taxon>Bacteria</taxon>
        <taxon>Pseudomonadati</taxon>
        <taxon>Pseudomonadota</taxon>
        <taxon>Alphaproteobacteria</taxon>
        <taxon>Hyphomicrobiales</taxon>
        <taxon>Nitrobacteraceae</taxon>
        <taxon>Afipia</taxon>
    </lineage>
</organism>